<proteinExistence type="inferred from homology"/>
<keyword evidence="2" id="KW-0819">tRNA processing</keyword>
<protein>
    <recommendedName>
        <fullName evidence="4">tRNA-splicing endonuclease subunit Sen54 N-terminal domain-containing protein</fullName>
    </recommendedName>
</protein>
<dbReference type="Proteomes" id="UP000886523">
    <property type="component" value="Unassembled WGS sequence"/>
</dbReference>
<dbReference type="PANTHER" id="PTHR21027:SF1">
    <property type="entry name" value="TRNA-SPLICING ENDONUCLEASE SUBUNIT SEN54"/>
    <property type="match status" value="1"/>
</dbReference>
<feature type="region of interest" description="Disordered" evidence="3">
    <location>
        <begin position="300"/>
        <end position="342"/>
    </location>
</feature>
<dbReference type="GO" id="GO:0000379">
    <property type="term" value="P:tRNA-type intron splice site recognition and cleavage"/>
    <property type="evidence" value="ECO:0007669"/>
    <property type="project" value="TreeGrafter"/>
</dbReference>
<dbReference type="Pfam" id="PF12928">
    <property type="entry name" value="tRNA_int_end_N2"/>
    <property type="match status" value="1"/>
</dbReference>
<dbReference type="GO" id="GO:0000214">
    <property type="term" value="C:tRNA-intron endonuclease complex"/>
    <property type="evidence" value="ECO:0007669"/>
    <property type="project" value="TreeGrafter"/>
</dbReference>
<gene>
    <name evidence="5" type="ORF">BS47DRAFT_1297083</name>
</gene>
<dbReference type="AlphaFoldDB" id="A0A9P6AWZ9"/>
<feature type="non-terminal residue" evidence="5">
    <location>
        <position position="1"/>
    </location>
</feature>
<name>A0A9P6AWZ9_9AGAM</name>
<evidence type="ECO:0000259" key="4">
    <source>
        <dbReference type="Pfam" id="PF12928"/>
    </source>
</evidence>
<dbReference type="PANTHER" id="PTHR21027">
    <property type="entry name" value="TRNA-SPLICING ENDONUCLEASE SUBUNIT SEN54"/>
    <property type="match status" value="1"/>
</dbReference>
<dbReference type="OrthoDB" id="408683at2759"/>
<reference evidence="5" key="1">
    <citation type="journal article" date="2020" name="Nat. Commun.">
        <title>Large-scale genome sequencing of mycorrhizal fungi provides insights into the early evolution of symbiotic traits.</title>
        <authorList>
            <person name="Miyauchi S."/>
            <person name="Kiss E."/>
            <person name="Kuo A."/>
            <person name="Drula E."/>
            <person name="Kohler A."/>
            <person name="Sanchez-Garcia M."/>
            <person name="Morin E."/>
            <person name="Andreopoulos B."/>
            <person name="Barry K.W."/>
            <person name="Bonito G."/>
            <person name="Buee M."/>
            <person name="Carver A."/>
            <person name="Chen C."/>
            <person name="Cichocki N."/>
            <person name="Clum A."/>
            <person name="Culley D."/>
            <person name="Crous P.W."/>
            <person name="Fauchery L."/>
            <person name="Girlanda M."/>
            <person name="Hayes R.D."/>
            <person name="Keri Z."/>
            <person name="LaButti K."/>
            <person name="Lipzen A."/>
            <person name="Lombard V."/>
            <person name="Magnuson J."/>
            <person name="Maillard F."/>
            <person name="Murat C."/>
            <person name="Nolan M."/>
            <person name="Ohm R.A."/>
            <person name="Pangilinan J."/>
            <person name="Pereira M.F."/>
            <person name="Perotto S."/>
            <person name="Peter M."/>
            <person name="Pfister S."/>
            <person name="Riley R."/>
            <person name="Sitrit Y."/>
            <person name="Stielow J.B."/>
            <person name="Szollosi G."/>
            <person name="Zifcakova L."/>
            <person name="Stursova M."/>
            <person name="Spatafora J.W."/>
            <person name="Tedersoo L."/>
            <person name="Vaario L.M."/>
            <person name="Yamada A."/>
            <person name="Yan M."/>
            <person name="Wang P."/>
            <person name="Xu J."/>
            <person name="Bruns T."/>
            <person name="Baldrian P."/>
            <person name="Vilgalys R."/>
            <person name="Dunand C."/>
            <person name="Henrissat B."/>
            <person name="Grigoriev I.V."/>
            <person name="Hibbett D."/>
            <person name="Nagy L.G."/>
            <person name="Martin F.M."/>
        </authorList>
    </citation>
    <scope>NUCLEOTIDE SEQUENCE</scope>
    <source>
        <strain evidence="5">UP504</strain>
    </source>
</reference>
<sequence length="359" mass="40340">PVIPRRGEKEFEPAPGSGLQEYSLARSREAMVNALKGVRGIKSITYGLWRPGLARAQVFQARGIHFNTMGHSMRRLVSYLPSEKPRVISFLELLPEEALYLVERGSLMCYKSETGDEGPQTTFSPDSGGHAAPMTVQQAFSEMIGREDLTLERYECYAYLKRLGFVVTRSVAPPNTPSFPLPPPPKLAEEQNTPILKRIYIWLRSVLRAPLLHLITHCLPATIFRTLRIIPAGHAEPLRTGRDVRSSTPYQVFYHIWKPNTTWKKTAPPPPDFELVVIDARTTPIPSIEELTALFGTLPRIPPPLPRRRNTPEPSPPPPLFAPSFPLHGSQGGNENHRPPRPIRLQRSVRVIKMSLLAL</sequence>
<evidence type="ECO:0000256" key="1">
    <source>
        <dbReference type="ARBA" id="ARBA00005736"/>
    </source>
</evidence>
<dbReference type="EMBL" id="MU128980">
    <property type="protein sequence ID" value="KAF9512910.1"/>
    <property type="molecule type" value="Genomic_DNA"/>
</dbReference>
<dbReference type="InterPro" id="IPR024337">
    <property type="entry name" value="tRNA_splic_suSen54"/>
</dbReference>
<feature type="domain" description="tRNA-splicing endonuclease subunit Sen54 N-terminal" evidence="4">
    <location>
        <begin position="33"/>
        <end position="110"/>
    </location>
</feature>
<evidence type="ECO:0000313" key="5">
    <source>
        <dbReference type="EMBL" id="KAF9512910.1"/>
    </source>
</evidence>
<dbReference type="InterPro" id="IPR024336">
    <property type="entry name" value="tRNA_splic_suSen54_N"/>
</dbReference>
<evidence type="ECO:0000256" key="3">
    <source>
        <dbReference type="SAM" id="MobiDB-lite"/>
    </source>
</evidence>
<evidence type="ECO:0000313" key="6">
    <source>
        <dbReference type="Proteomes" id="UP000886523"/>
    </source>
</evidence>
<evidence type="ECO:0000256" key="2">
    <source>
        <dbReference type="ARBA" id="ARBA00022694"/>
    </source>
</evidence>
<comment type="caution">
    <text evidence="5">The sequence shown here is derived from an EMBL/GenBank/DDBJ whole genome shotgun (WGS) entry which is preliminary data.</text>
</comment>
<keyword evidence="6" id="KW-1185">Reference proteome</keyword>
<accession>A0A9P6AWZ9</accession>
<organism evidence="5 6">
    <name type="scientific">Hydnum rufescens UP504</name>
    <dbReference type="NCBI Taxonomy" id="1448309"/>
    <lineage>
        <taxon>Eukaryota</taxon>
        <taxon>Fungi</taxon>
        <taxon>Dikarya</taxon>
        <taxon>Basidiomycota</taxon>
        <taxon>Agaricomycotina</taxon>
        <taxon>Agaricomycetes</taxon>
        <taxon>Cantharellales</taxon>
        <taxon>Hydnaceae</taxon>
        <taxon>Hydnum</taxon>
    </lineage>
</organism>
<comment type="similarity">
    <text evidence="1">Belongs to the SEN54 family.</text>
</comment>